<dbReference type="InterPro" id="IPR036420">
    <property type="entry name" value="BRCT_dom_sf"/>
</dbReference>
<feature type="region of interest" description="Disordered" evidence="1">
    <location>
        <begin position="470"/>
        <end position="589"/>
    </location>
</feature>
<evidence type="ECO:0000256" key="1">
    <source>
        <dbReference type="SAM" id="MobiDB-lite"/>
    </source>
</evidence>
<dbReference type="PROSITE" id="PS50172">
    <property type="entry name" value="BRCT"/>
    <property type="match status" value="3"/>
</dbReference>
<dbReference type="Pfam" id="PF12738">
    <property type="entry name" value="PTCB-BRCT"/>
    <property type="match status" value="1"/>
</dbReference>
<name>A0A834CPR3_ORYME</name>
<feature type="compositionally biased region" description="Polar residues" evidence="1">
    <location>
        <begin position="542"/>
        <end position="554"/>
    </location>
</feature>
<feature type="compositionally biased region" description="Basic and acidic residues" evidence="1">
    <location>
        <begin position="387"/>
        <end position="405"/>
    </location>
</feature>
<dbReference type="PANTHER" id="PTHR14625:SF3">
    <property type="entry name" value="MICROCEPHALIN"/>
    <property type="match status" value="1"/>
</dbReference>
<accession>A0A834CPR3</accession>
<comment type="caution">
    <text evidence="3">The sequence shown here is derived from an EMBL/GenBank/DDBJ whole genome shotgun (WGS) entry which is preliminary data.</text>
</comment>
<dbReference type="SUPFAM" id="SSF52113">
    <property type="entry name" value="BRCT domain"/>
    <property type="match status" value="3"/>
</dbReference>
<protein>
    <submittedName>
        <fullName evidence="3">Microcephalin</fullName>
    </submittedName>
</protein>
<feature type="compositionally biased region" description="Basic and acidic residues" evidence="1">
    <location>
        <begin position="280"/>
        <end position="310"/>
    </location>
</feature>
<feature type="domain" description="BRCT" evidence="2">
    <location>
        <begin position="723"/>
        <end position="805"/>
    </location>
</feature>
<dbReference type="FunFam" id="3.40.50.10190:FF:000047">
    <property type="entry name" value="Microcephalin"/>
    <property type="match status" value="1"/>
</dbReference>
<sequence>MTACNNSTVLKDVVAYVDVWSSDKRANYSRSFFPQLQEMGAQVAQRFSKQVTHVVFNCGHPATWRKAKKSDVHLVSALWINRCFDEGTRVDEGLFPASNDESNPVIKNRRHRCMLPKNSPERKTENDWRKKKKLNKMLKDLPSKEPQVADLSPIIIDQENGIIYSPSMKRADYMAQRLKDMKDKLEDLSLTASQTGESCSPTGIKPALGMSPSVLKFKLDDDPHDDSCVSVSSPGCLSDEEGISHSETKDFGHSISPLSSPCQDVPKRISRLRNFPRFDLDMDEEGNKSVDPEIDKDANENKTKTTEKAQSKLVSESPPQDRSDDSKGSDGVQKLPPIKSTRLPPNKFEVGNKKQLVKSCTKASSNIYSGAVKSSRRHSASVLSLDSKPKMSKETSVVKKTDKKTPKQSRSLVCSLIKPFTLSSECESVTSGPTDGDSDVFEDYFSPANHRKSVFPDLPQDLNIQIPFELSPLPIKRKQRSENHSSDTKGKKKRKLEENSCGKHLEQQSNESYESWPFRASDSPQMTKKQSTRKDEDDATDNQKPATSTGQPSLQAKDLTGEEQPKKSDFPVLYSNPESGGDECTGAAGFKEIPPEAEENLNKQDGSSLQTMVNKAKVMRTLVMTSMPTEKQSTVVQVVKTLGGFLIVDQVCESTTHVVSGGHRRTLNILLGIARGCWILSFEWILWCLEQRQWIPEEPYELSDQFPAAQICRLQRHLSAGEHQQDLFQDQPAMFVSQHSQPPPQSLVELIQLCGGAVCKTVRQAGICIGKYSGRRPEGNRILSEQWILDSITNLKVLPFEDYDLE</sequence>
<dbReference type="AlphaFoldDB" id="A0A834CPR3"/>
<dbReference type="OrthoDB" id="2384350at2759"/>
<dbReference type="InterPro" id="IPR022047">
    <property type="entry name" value="Microcephalin-like"/>
</dbReference>
<evidence type="ECO:0000313" key="4">
    <source>
        <dbReference type="Proteomes" id="UP000646548"/>
    </source>
</evidence>
<feature type="compositionally biased region" description="Basic and acidic residues" evidence="1">
    <location>
        <begin position="559"/>
        <end position="569"/>
    </location>
</feature>
<evidence type="ECO:0000313" key="3">
    <source>
        <dbReference type="EMBL" id="KAF6731469.1"/>
    </source>
</evidence>
<feature type="domain" description="BRCT" evidence="2">
    <location>
        <begin position="36"/>
        <end position="97"/>
    </location>
</feature>
<dbReference type="Gene3D" id="3.40.50.10190">
    <property type="entry name" value="BRCT domain"/>
    <property type="match status" value="3"/>
</dbReference>
<feature type="domain" description="BRCT" evidence="2">
    <location>
        <begin position="614"/>
        <end position="702"/>
    </location>
</feature>
<feature type="region of interest" description="Disordered" evidence="1">
    <location>
        <begin position="280"/>
        <end position="355"/>
    </location>
</feature>
<feature type="region of interest" description="Disordered" evidence="1">
    <location>
        <begin position="230"/>
        <end position="267"/>
    </location>
</feature>
<feature type="compositionally biased region" description="Basic and acidic residues" evidence="1">
    <location>
        <begin position="319"/>
        <end position="328"/>
    </location>
</feature>
<dbReference type="GO" id="GO:0000278">
    <property type="term" value="P:mitotic cell cycle"/>
    <property type="evidence" value="ECO:0007669"/>
    <property type="project" value="TreeGrafter"/>
</dbReference>
<dbReference type="EMBL" id="WKFB01000214">
    <property type="protein sequence ID" value="KAF6731469.1"/>
    <property type="molecule type" value="Genomic_DNA"/>
</dbReference>
<feature type="compositionally biased region" description="Basic and acidic residues" evidence="1">
    <location>
        <begin position="480"/>
        <end position="506"/>
    </location>
</feature>
<dbReference type="CDD" id="cd17751">
    <property type="entry name" value="BRCT_microcephalin_rpt3"/>
    <property type="match status" value="1"/>
</dbReference>
<feature type="region of interest" description="Disordered" evidence="1">
    <location>
        <begin position="378"/>
        <end position="405"/>
    </location>
</feature>
<dbReference type="CDD" id="cd17716">
    <property type="entry name" value="BRCT_microcephalin_rpt1"/>
    <property type="match status" value="1"/>
</dbReference>
<dbReference type="InterPro" id="IPR001357">
    <property type="entry name" value="BRCT_dom"/>
</dbReference>
<evidence type="ECO:0000259" key="2">
    <source>
        <dbReference type="PROSITE" id="PS50172"/>
    </source>
</evidence>
<feature type="compositionally biased region" description="Basic and acidic residues" evidence="1">
    <location>
        <begin position="242"/>
        <end position="252"/>
    </location>
</feature>
<gene>
    <name evidence="3" type="ORF">FQA47_025129</name>
</gene>
<dbReference type="PANTHER" id="PTHR14625">
    <property type="entry name" value="MICROCEPHALIN"/>
    <property type="match status" value="1"/>
</dbReference>
<dbReference type="CDD" id="cd17736">
    <property type="entry name" value="BRCT_microcephalin_rpt2"/>
    <property type="match status" value="1"/>
</dbReference>
<dbReference type="SMART" id="SM00292">
    <property type="entry name" value="BRCT"/>
    <property type="match status" value="3"/>
</dbReference>
<reference evidence="3" key="1">
    <citation type="journal article" name="BMC Genomics">
        <title>Long-read sequencing and de novo genome assembly of marine medaka (Oryzias melastigma).</title>
        <authorList>
            <person name="Liang P."/>
            <person name="Saqib H.S.A."/>
            <person name="Ni X."/>
            <person name="Shen Y."/>
        </authorList>
    </citation>
    <scope>NUCLEOTIDE SEQUENCE</scope>
    <source>
        <strain evidence="3">Bigg-433</strain>
    </source>
</reference>
<proteinExistence type="predicted"/>
<dbReference type="Proteomes" id="UP000646548">
    <property type="component" value="Unassembled WGS sequence"/>
</dbReference>
<organism evidence="3 4">
    <name type="scientific">Oryzias melastigma</name>
    <name type="common">Marine medaka</name>
    <dbReference type="NCBI Taxonomy" id="30732"/>
    <lineage>
        <taxon>Eukaryota</taxon>
        <taxon>Metazoa</taxon>
        <taxon>Chordata</taxon>
        <taxon>Craniata</taxon>
        <taxon>Vertebrata</taxon>
        <taxon>Euteleostomi</taxon>
        <taxon>Actinopterygii</taxon>
        <taxon>Neopterygii</taxon>
        <taxon>Teleostei</taxon>
        <taxon>Neoteleostei</taxon>
        <taxon>Acanthomorphata</taxon>
        <taxon>Ovalentaria</taxon>
        <taxon>Atherinomorphae</taxon>
        <taxon>Beloniformes</taxon>
        <taxon>Adrianichthyidae</taxon>
        <taxon>Oryziinae</taxon>
        <taxon>Oryzias</taxon>
    </lineage>
</organism>
<dbReference type="Pfam" id="PF16589">
    <property type="entry name" value="BRCT_2"/>
    <property type="match status" value="1"/>
</dbReference>